<keyword evidence="3 5" id="KW-0560">Oxidoreductase</keyword>
<dbReference type="GeneID" id="129790520"/>
<protein>
    <recommendedName>
        <fullName evidence="5">Glutathione peroxidase</fullName>
    </recommendedName>
</protein>
<evidence type="ECO:0000313" key="10">
    <source>
        <dbReference type="EnsemblMetazoa" id="LLOJ009243-PA"/>
    </source>
</evidence>
<proteinExistence type="inferred from homology"/>
<dbReference type="GO" id="GO:0004601">
    <property type="term" value="F:peroxidase activity"/>
    <property type="evidence" value="ECO:0007669"/>
    <property type="project" value="UniProtKB-KW"/>
</dbReference>
<dbReference type="InterPro" id="IPR013766">
    <property type="entry name" value="Thioredoxin_domain"/>
</dbReference>
<feature type="active site" evidence="4">
    <location>
        <position position="76"/>
    </location>
</feature>
<feature type="chain" id="PRO_5044555523" description="Glutathione peroxidase" evidence="7">
    <location>
        <begin position="31"/>
        <end position="199"/>
    </location>
</feature>
<dbReference type="PIRSF" id="PIRSF000303">
    <property type="entry name" value="Glutathion_perox"/>
    <property type="match status" value="1"/>
</dbReference>
<dbReference type="PRINTS" id="PR01011">
    <property type="entry name" value="GLUTPROXDASE"/>
</dbReference>
<dbReference type="InterPro" id="IPR000889">
    <property type="entry name" value="Glutathione_peroxidase"/>
</dbReference>
<sequence>MVVCRVTQRFGALGAAFVALRLLSTTRVMACSAAQGDPKTATSVYDFTVNDIKGQPVSLEKYRGHPLIIVNVASKCGYTAQHYKELNELYDEFAESKGLRILAFPCDQFAHQEPGTNEEIECSIRDRKVMFDLFEKVDVNGKTAHPLFEYLKNKQKGTLFDFIKWNFTKFIIDKEGQPAERHGPSTSPHEMKKNLEKYF</sequence>
<dbReference type="EnsemblMetazoa" id="LLOJ009243-RA">
    <property type="protein sequence ID" value="LLOJ009243-PA"/>
    <property type="gene ID" value="LLOJ009243"/>
</dbReference>
<evidence type="ECO:0000313" key="11">
    <source>
        <dbReference type="Proteomes" id="UP000092461"/>
    </source>
</evidence>
<dbReference type="Gene3D" id="3.40.30.10">
    <property type="entry name" value="Glutaredoxin"/>
    <property type="match status" value="1"/>
</dbReference>
<reference evidence="10" key="3">
    <citation type="submission" date="2020-05" db="UniProtKB">
        <authorList>
            <consortium name="EnsemblMetazoa"/>
        </authorList>
    </citation>
    <scope>IDENTIFICATION</scope>
    <source>
        <strain evidence="10">Jacobina</strain>
    </source>
</reference>
<dbReference type="PANTHER" id="PTHR11592:SF134">
    <property type="entry name" value="PHOSPHOLIPID HYDROPEROXIDE GLUTATHIONE PEROXIDASE"/>
    <property type="match status" value="1"/>
</dbReference>
<evidence type="ECO:0000256" key="4">
    <source>
        <dbReference type="PIRSR" id="PIRSR000303-1"/>
    </source>
</evidence>
<evidence type="ECO:0000256" key="1">
    <source>
        <dbReference type="ARBA" id="ARBA00006926"/>
    </source>
</evidence>
<evidence type="ECO:0000259" key="8">
    <source>
        <dbReference type="PROSITE" id="PS51352"/>
    </source>
</evidence>
<dbReference type="PANTHER" id="PTHR11592">
    <property type="entry name" value="GLUTATHIONE PEROXIDASE"/>
    <property type="match status" value="1"/>
</dbReference>
<dbReference type="Proteomes" id="UP000092461">
    <property type="component" value="Unassembled WGS sequence"/>
</dbReference>
<evidence type="ECO:0000256" key="3">
    <source>
        <dbReference type="ARBA" id="ARBA00023002"/>
    </source>
</evidence>
<evidence type="ECO:0000313" key="9">
    <source>
        <dbReference type="EMBL" id="MBC1175421.1"/>
    </source>
</evidence>
<feature type="signal peptide" evidence="7">
    <location>
        <begin position="1"/>
        <end position="30"/>
    </location>
</feature>
<organism evidence="10 11">
    <name type="scientific">Lutzomyia longipalpis</name>
    <name type="common">Sand fly</name>
    <dbReference type="NCBI Taxonomy" id="7200"/>
    <lineage>
        <taxon>Eukaryota</taxon>
        <taxon>Metazoa</taxon>
        <taxon>Ecdysozoa</taxon>
        <taxon>Arthropoda</taxon>
        <taxon>Hexapoda</taxon>
        <taxon>Insecta</taxon>
        <taxon>Pterygota</taxon>
        <taxon>Neoptera</taxon>
        <taxon>Endopterygota</taxon>
        <taxon>Diptera</taxon>
        <taxon>Nematocera</taxon>
        <taxon>Psychodoidea</taxon>
        <taxon>Psychodidae</taxon>
        <taxon>Lutzomyia</taxon>
        <taxon>Lutzomyia</taxon>
    </lineage>
</organism>
<dbReference type="InterPro" id="IPR036249">
    <property type="entry name" value="Thioredoxin-like_sf"/>
</dbReference>
<dbReference type="VEuPathDB" id="VectorBase:LLOJ009243"/>
<keyword evidence="2 5" id="KW-0575">Peroxidase</keyword>
<dbReference type="AlphaFoldDB" id="A0A1B0CW59"/>
<dbReference type="SUPFAM" id="SSF52833">
    <property type="entry name" value="Thioredoxin-like"/>
    <property type="match status" value="1"/>
</dbReference>
<evidence type="ECO:0000256" key="2">
    <source>
        <dbReference type="ARBA" id="ARBA00022559"/>
    </source>
</evidence>
<dbReference type="EMBL" id="AJWK01031790">
    <property type="status" value="NOT_ANNOTATED_CDS"/>
    <property type="molecule type" value="Genomic_DNA"/>
</dbReference>
<keyword evidence="7" id="KW-0732">Signal</keyword>
<dbReference type="VEuPathDB" id="VectorBase:LLONM1_011641"/>
<dbReference type="EMBL" id="GITU01006718">
    <property type="protein sequence ID" value="MBC1175421.1"/>
    <property type="molecule type" value="Transcribed_RNA"/>
</dbReference>
<evidence type="ECO:0000256" key="5">
    <source>
        <dbReference type="RuleBase" id="RU000499"/>
    </source>
</evidence>
<accession>A0A1B0CW59</accession>
<dbReference type="GO" id="GO:0006979">
    <property type="term" value="P:response to oxidative stress"/>
    <property type="evidence" value="ECO:0007669"/>
    <property type="project" value="InterPro"/>
</dbReference>
<reference evidence="11" key="1">
    <citation type="submission" date="2012-05" db="EMBL/GenBank/DDBJ databases">
        <title>Whole Genome Assembly of Lutzomyia longipalpis.</title>
        <authorList>
            <person name="Richards S."/>
            <person name="Qu C."/>
            <person name="Dillon R."/>
            <person name="Worley K."/>
            <person name="Scherer S."/>
            <person name="Batterton M."/>
            <person name="Taylor A."/>
            <person name="Hawes A."/>
            <person name="Hernandez B."/>
            <person name="Kovar C."/>
            <person name="Mandapat C."/>
            <person name="Pham C."/>
            <person name="Qu C."/>
            <person name="Jing C."/>
            <person name="Bess C."/>
            <person name="Bandaranaike D."/>
            <person name="Ngo D."/>
            <person name="Ongeri F."/>
            <person name="Arias F."/>
            <person name="Lara F."/>
            <person name="Weissenberger G."/>
            <person name="Kamau G."/>
            <person name="Han H."/>
            <person name="Shen H."/>
            <person name="Dinh H."/>
            <person name="Khalil I."/>
            <person name="Jones J."/>
            <person name="Shafer J."/>
            <person name="Jayaseelan J."/>
            <person name="Quiroz J."/>
            <person name="Blankenburg K."/>
            <person name="Nguyen L."/>
            <person name="Jackson L."/>
            <person name="Francisco L."/>
            <person name="Tang L.-Y."/>
            <person name="Pu L.-L."/>
            <person name="Perales L."/>
            <person name="Lorensuhewa L."/>
            <person name="Munidasa M."/>
            <person name="Coyle M."/>
            <person name="Taylor M."/>
            <person name="Puazo M."/>
            <person name="Firestine M."/>
            <person name="Scheel M."/>
            <person name="Javaid M."/>
            <person name="Wang M."/>
            <person name="Li M."/>
            <person name="Tabassum N."/>
            <person name="Saada N."/>
            <person name="Osuji N."/>
            <person name="Aqrawi P."/>
            <person name="Fu Q."/>
            <person name="Thornton R."/>
            <person name="Raj R."/>
            <person name="Goodspeed R."/>
            <person name="Mata R."/>
            <person name="Najjar R."/>
            <person name="Gubbala S."/>
            <person name="Lee S."/>
            <person name="Denson S."/>
            <person name="Patil S."/>
            <person name="Macmil S."/>
            <person name="Qi S."/>
            <person name="Matskevitch T."/>
            <person name="Palculict T."/>
            <person name="Mathew T."/>
            <person name="Vee V."/>
            <person name="Velamala V."/>
            <person name="Korchina V."/>
            <person name="Cai W."/>
            <person name="Liu W."/>
            <person name="Dai W."/>
            <person name="Zou X."/>
            <person name="Zhu Y."/>
            <person name="Zhang Y."/>
            <person name="Wu Y.-Q."/>
            <person name="Xin Y."/>
            <person name="Nazarath L."/>
            <person name="Kovar C."/>
            <person name="Han Y."/>
            <person name="Muzny D."/>
            <person name="Gibbs R."/>
        </authorList>
    </citation>
    <scope>NUCLEOTIDE SEQUENCE [LARGE SCALE GENOMIC DNA]</scope>
    <source>
        <strain evidence="11">Jacobina</strain>
    </source>
</reference>
<dbReference type="KEGG" id="lll:129790520"/>
<dbReference type="Pfam" id="PF00255">
    <property type="entry name" value="GSHPx"/>
    <property type="match status" value="1"/>
</dbReference>
<keyword evidence="11" id="KW-1185">Reference proteome</keyword>
<dbReference type="CDD" id="cd00340">
    <property type="entry name" value="GSH_Peroxidase"/>
    <property type="match status" value="1"/>
</dbReference>
<dbReference type="PROSITE" id="PS51355">
    <property type="entry name" value="GLUTATHIONE_PEROXID_3"/>
    <property type="match status" value="1"/>
</dbReference>
<evidence type="ECO:0000256" key="6">
    <source>
        <dbReference type="SAM" id="MobiDB-lite"/>
    </source>
</evidence>
<dbReference type="RefSeq" id="XP_055684001.1">
    <property type="nucleotide sequence ID" value="XM_055828026.1"/>
</dbReference>
<dbReference type="PROSITE" id="PS51352">
    <property type="entry name" value="THIOREDOXIN_2"/>
    <property type="match status" value="1"/>
</dbReference>
<evidence type="ECO:0000256" key="7">
    <source>
        <dbReference type="SAM" id="SignalP"/>
    </source>
</evidence>
<feature type="region of interest" description="Disordered" evidence="6">
    <location>
        <begin position="177"/>
        <end position="199"/>
    </location>
</feature>
<feature type="domain" description="Thioredoxin" evidence="8">
    <location>
        <begin position="38"/>
        <end position="199"/>
    </location>
</feature>
<dbReference type="PROSITE" id="PS00460">
    <property type="entry name" value="GLUTATHIONE_PEROXID_1"/>
    <property type="match status" value="1"/>
</dbReference>
<dbReference type="FunFam" id="3.40.30.10:FF:000025">
    <property type="entry name" value="Glutathione peroxidase"/>
    <property type="match status" value="1"/>
</dbReference>
<reference evidence="9" key="2">
    <citation type="journal article" date="2020" name="BMC">
        <title>Leishmania infection induces a limited differential gene expression in the sand fly midgut.</title>
        <authorList>
            <person name="Coutinho-Abreu I.V."/>
            <person name="Serafim T.D."/>
            <person name="Meneses C."/>
            <person name="Kamhawi S."/>
            <person name="Oliveira F."/>
            <person name="Valenzuela J.G."/>
        </authorList>
    </citation>
    <scope>NUCLEOTIDE SEQUENCE</scope>
    <source>
        <strain evidence="9">Jacobina</strain>
        <tissue evidence="9">Midgut</tissue>
    </source>
</reference>
<dbReference type="InterPro" id="IPR029759">
    <property type="entry name" value="GPX_AS"/>
</dbReference>
<name>A0A1B0CW59_LUTLO</name>
<comment type="similarity">
    <text evidence="1 5">Belongs to the glutathione peroxidase family.</text>
</comment>